<dbReference type="PANTHER" id="PTHR32440:SF11">
    <property type="entry name" value="METALLOPHOSPHOESTERASE DOMAIN-CONTAINING PROTEIN"/>
    <property type="match status" value="1"/>
</dbReference>
<dbReference type="EMBL" id="JRHA01000001">
    <property type="protein sequence ID" value="PQK08770.1"/>
    <property type="molecule type" value="Genomic_DNA"/>
</dbReference>
<protein>
    <recommendedName>
        <fullName evidence="2">Calcineurin-like phosphoesterase domain-containing protein</fullName>
    </recommendedName>
</protein>
<feature type="chain" id="PRO_5015430791" description="Calcineurin-like phosphoesterase domain-containing protein" evidence="1">
    <location>
        <begin position="18"/>
        <end position="423"/>
    </location>
</feature>
<dbReference type="Pfam" id="PF00149">
    <property type="entry name" value="Metallophos"/>
    <property type="match status" value="1"/>
</dbReference>
<evidence type="ECO:0000259" key="2">
    <source>
        <dbReference type="Pfam" id="PF00149"/>
    </source>
</evidence>
<dbReference type="InterPro" id="IPR004843">
    <property type="entry name" value="Calcineurin-like_PHP"/>
</dbReference>
<dbReference type="CDD" id="cd07383">
    <property type="entry name" value="MPP_Dcr2"/>
    <property type="match status" value="1"/>
</dbReference>
<proteinExistence type="predicted"/>
<dbReference type="AlphaFoldDB" id="A0A2S7XXZ1"/>
<feature type="signal peptide" evidence="1">
    <location>
        <begin position="1"/>
        <end position="17"/>
    </location>
</feature>
<dbReference type="OrthoDB" id="783096at2759"/>
<feature type="domain" description="Calcineurin-like phosphoesterase" evidence="2">
    <location>
        <begin position="37"/>
        <end position="157"/>
    </location>
</feature>
<organism evidence="3 4">
    <name type="scientific">Beauveria bassiana</name>
    <name type="common">White muscardine disease fungus</name>
    <name type="synonym">Tritirachium shiotae</name>
    <dbReference type="NCBI Taxonomy" id="176275"/>
    <lineage>
        <taxon>Eukaryota</taxon>
        <taxon>Fungi</taxon>
        <taxon>Dikarya</taxon>
        <taxon>Ascomycota</taxon>
        <taxon>Pezizomycotina</taxon>
        <taxon>Sordariomycetes</taxon>
        <taxon>Hypocreomycetidae</taxon>
        <taxon>Hypocreales</taxon>
        <taxon>Cordycipitaceae</taxon>
        <taxon>Beauveria</taxon>
    </lineage>
</organism>
<accession>A0A2S7XXZ1</accession>
<dbReference type="Proteomes" id="UP000237441">
    <property type="component" value="Unassembled WGS sequence"/>
</dbReference>
<evidence type="ECO:0000256" key="1">
    <source>
        <dbReference type="SAM" id="SignalP"/>
    </source>
</evidence>
<dbReference type="GO" id="GO:0016788">
    <property type="term" value="F:hydrolase activity, acting on ester bonds"/>
    <property type="evidence" value="ECO:0007669"/>
    <property type="project" value="TreeGrafter"/>
</dbReference>
<dbReference type="Gene3D" id="3.60.21.10">
    <property type="match status" value="1"/>
</dbReference>
<keyword evidence="1" id="KW-0732">Signal</keyword>
<dbReference type="PANTHER" id="PTHR32440">
    <property type="entry name" value="PHOSPHATASE DCR2-RELATED-RELATED"/>
    <property type="match status" value="1"/>
</dbReference>
<dbReference type="InterPro" id="IPR029052">
    <property type="entry name" value="Metallo-depent_PP-like"/>
</dbReference>
<evidence type="ECO:0000313" key="3">
    <source>
        <dbReference type="EMBL" id="PQK08770.1"/>
    </source>
</evidence>
<evidence type="ECO:0000313" key="4">
    <source>
        <dbReference type="Proteomes" id="UP000237441"/>
    </source>
</evidence>
<dbReference type="SUPFAM" id="SSF56300">
    <property type="entry name" value="Metallo-dependent phosphatases"/>
    <property type="match status" value="1"/>
</dbReference>
<sequence>MHQSVILALAMAAAAQGAVDNSKLDPLRFRQDGTFHISVFSDLHMGMCKSAPTHLKYQRCFIFPTFFFLFFFSDTNVPRGPKQDAKSVSVMASVLDMEKPDFAVINGDLINGDSTRADNSTRYLDQIVQPLVDRNLTWGSTYGNHDHQPNLSGELLLAREQTFSGARTQSMVPGAAAGSTNYYLPVYSASCKDVRCCAPRLLLWFFDSRGGYYYQQRDRLGRAVHHPNWVDESVVQWFAATSTALRTRYGRVIPSLGFVHIPAYASVELQNKGVHPNRQPGINDEKASPQAQGWCEGGAHECSYGKQDTSFMKAIAAVDGMMALFSGHDHANSWCYKWDGELPGVEAKGNGINLCYGQHTGYGGYGDWIRGSREIFVSLDKLRDLTIDSHIRTELGEVIGAVSLNATYGQDSYPASPNDKTYL</sequence>
<comment type="caution">
    <text evidence="3">The sequence shown here is derived from an EMBL/GenBank/DDBJ whole genome shotgun (WGS) entry which is preliminary data.</text>
</comment>
<name>A0A2S7XXZ1_BEABA</name>
<reference evidence="3 4" key="1">
    <citation type="submission" date="2016-07" db="EMBL/GenBank/DDBJ databases">
        <title>Comparative genomics of the entomopathogenic fungus Beauveria bassiana.</title>
        <authorList>
            <person name="Valero Jimenez C.A."/>
            <person name="Zwaan B.J."/>
            <person name="Van Kan J.A."/>
            <person name="Takken W."/>
            <person name="Debets A.J."/>
            <person name="Schoustra S.E."/>
            <person name="Koenraadt C.J."/>
        </authorList>
    </citation>
    <scope>NUCLEOTIDE SEQUENCE [LARGE SCALE GENOMIC DNA]</scope>
    <source>
        <strain evidence="3 4">ARSEF 8028</strain>
    </source>
</reference>
<dbReference type="GO" id="GO:0005737">
    <property type="term" value="C:cytoplasm"/>
    <property type="evidence" value="ECO:0007669"/>
    <property type="project" value="TreeGrafter"/>
</dbReference>
<gene>
    <name evidence="3" type="ORF">BB8028_0001g08430</name>
</gene>